<evidence type="ECO:0000313" key="1">
    <source>
        <dbReference type="EMBL" id="GGM80250.1"/>
    </source>
</evidence>
<organism evidence="1 2">
    <name type="scientific">Lentzea pudingi</name>
    <dbReference type="NCBI Taxonomy" id="1789439"/>
    <lineage>
        <taxon>Bacteria</taxon>
        <taxon>Bacillati</taxon>
        <taxon>Actinomycetota</taxon>
        <taxon>Actinomycetes</taxon>
        <taxon>Pseudonocardiales</taxon>
        <taxon>Pseudonocardiaceae</taxon>
        <taxon>Lentzea</taxon>
    </lineage>
</organism>
<keyword evidence="2" id="KW-1185">Reference proteome</keyword>
<comment type="caution">
    <text evidence="1">The sequence shown here is derived from an EMBL/GenBank/DDBJ whole genome shotgun (WGS) entry which is preliminary data.</text>
</comment>
<sequence length="240" mass="26380">MADHVFDGVSSPVLLALCLLLREFFGDEILLDQLADEVLYRHTVFAASQRHSGRPFAARRAPELDSIAAAVLRRVSNGPLSAPRSPQARFARNAVPSAVTLIDQPTQDDKPAGALWTSSFLPDGTSMWQWGEWAEFGHDRPLHALAFDPADVRLCTIGSPADYERLVNRYPRQTSPHAQVHWTRVAEDFDAVHLTVTGLLTAQHVPIATPHGTAVLTGWDAESTAWLRLPPQATVCAHRS</sequence>
<dbReference type="Proteomes" id="UP000597656">
    <property type="component" value="Unassembled WGS sequence"/>
</dbReference>
<proteinExistence type="predicted"/>
<accession>A0ABQ2HHJ9</accession>
<protein>
    <submittedName>
        <fullName evidence="1">Uncharacterized protein</fullName>
    </submittedName>
</protein>
<reference evidence="2" key="1">
    <citation type="journal article" date="2019" name="Int. J. Syst. Evol. Microbiol.">
        <title>The Global Catalogue of Microorganisms (GCM) 10K type strain sequencing project: providing services to taxonomists for standard genome sequencing and annotation.</title>
        <authorList>
            <consortium name="The Broad Institute Genomics Platform"/>
            <consortium name="The Broad Institute Genome Sequencing Center for Infectious Disease"/>
            <person name="Wu L."/>
            <person name="Ma J."/>
        </authorList>
    </citation>
    <scope>NUCLEOTIDE SEQUENCE [LARGE SCALE GENOMIC DNA]</scope>
    <source>
        <strain evidence="2">CGMCC 4.7319</strain>
    </source>
</reference>
<dbReference type="RefSeq" id="WP_189153895.1">
    <property type="nucleotide sequence ID" value="NZ_BMNC01000002.1"/>
</dbReference>
<gene>
    <name evidence="1" type="ORF">GCM10011609_15190</name>
</gene>
<name>A0ABQ2HHJ9_9PSEU</name>
<evidence type="ECO:0000313" key="2">
    <source>
        <dbReference type="Proteomes" id="UP000597656"/>
    </source>
</evidence>
<dbReference type="EMBL" id="BMNC01000002">
    <property type="protein sequence ID" value="GGM80250.1"/>
    <property type="molecule type" value="Genomic_DNA"/>
</dbReference>